<keyword evidence="6" id="KW-1133">Transmembrane helix</keyword>
<dbReference type="GO" id="GO:0010436">
    <property type="term" value="F:carotenoid dioxygenase activity"/>
    <property type="evidence" value="ECO:0007669"/>
    <property type="project" value="TreeGrafter"/>
</dbReference>
<dbReference type="GO" id="GO:0046872">
    <property type="term" value="F:metal ion binding"/>
    <property type="evidence" value="ECO:0007669"/>
    <property type="project" value="UniProtKB-KW"/>
</dbReference>
<name>A0A6C0JWJ3_9ZZZZ</name>
<dbReference type="PANTHER" id="PTHR10543:SF89">
    <property type="entry name" value="CAROTENOID 9,10(9',10')-CLEAVAGE DIOXYGENASE 1"/>
    <property type="match status" value="1"/>
</dbReference>
<keyword evidence="3" id="KW-0479">Metal-binding</keyword>
<evidence type="ECO:0000256" key="6">
    <source>
        <dbReference type="SAM" id="Phobius"/>
    </source>
</evidence>
<dbReference type="EMBL" id="MN740750">
    <property type="protein sequence ID" value="QHU10135.1"/>
    <property type="molecule type" value="Genomic_DNA"/>
</dbReference>
<dbReference type="Pfam" id="PF03055">
    <property type="entry name" value="RPE65"/>
    <property type="match status" value="1"/>
</dbReference>
<evidence type="ECO:0000256" key="3">
    <source>
        <dbReference type="ARBA" id="ARBA00022723"/>
    </source>
</evidence>
<dbReference type="GO" id="GO:0016121">
    <property type="term" value="P:carotene catabolic process"/>
    <property type="evidence" value="ECO:0007669"/>
    <property type="project" value="TreeGrafter"/>
</dbReference>
<comment type="similarity">
    <text evidence="2">Belongs to the carotenoid oxygenase family.</text>
</comment>
<comment type="cofactor">
    <cofactor evidence="1">
        <name>Fe(2+)</name>
        <dbReference type="ChEBI" id="CHEBI:29033"/>
    </cofactor>
</comment>
<keyword evidence="4" id="KW-0560">Oxidoreductase</keyword>
<protein>
    <submittedName>
        <fullName evidence="7">Uncharacterized protein</fullName>
    </submittedName>
</protein>
<evidence type="ECO:0000256" key="5">
    <source>
        <dbReference type="ARBA" id="ARBA00023004"/>
    </source>
</evidence>
<evidence type="ECO:0000256" key="2">
    <source>
        <dbReference type="ARBA" id="ARBA00006787"/>
    </source>
</evidence>
<accession>A0A6C0JWJ3</accession>
<feature type="transmembrane region" description="Helical" evidence="6">
    <location>
        <begin position="6"/>
        <end position="26"/>
    </location>
</feature>
<keyword evidence="6" id="KW-0472">Membrane</keyword>
<dbReference type="PANTHER" id="PTHR10543">
    <property type="entry name" value="BETA-CAROTENE DIOXYGENASE"/>
    <property type="match status" value="1"/>
</dbReference>
<organism evidence="7">
    <name type="scientific">viral metagenome</name>
    <dbReference type="NCBI Taxonomy" id="1070528"/>
    <lineage>
        <taxon>unclassified sequences</taxon>
        <taxon>metagenomes</taxon>
        <taxon>organismal metagenomes</taxon>
    </lineage>
</organism>
<keyword evidence="5" id="KW-0408">Iron</keyword>
<evidence type="ECO:0000256" key="4">
    <source>
        <dbReference type="ARBA" id="ARBA00023002"/>
    </source>
</evidence>
<dbReference type="InterPro" id="IPR004294">
    <property type="entry name" value="Carotenoid_Oase"/>
</dbReference>
<dbReference type="AlphaFoldDB" id="A0A6C0JWJ3"/>
<keyword evidence="6" id="KW-0812">Transmembrane</keyword>
<sequence>MYFKTHVFSIFIIAWFSNTFVFPFFLTPWLRKKLLNECSPNIPKYIQEPNKKQFFGIIGPNILPEKVNTLFELFTGDGVIQGIFLNGDKITFAKHIITTDKRTNVENQKNNEKMPPESLGMKLLKYFGYLIGINKCNNLGAANTAILPVSTPIDENTTAAYALFERDNPYLLHFYHNTSTIKTIRKLATPYPLSGHSKYSVNCWGTRVIESIHYQIFSKKVVYYTMDENLTKVLSKHFIKTHYIPIIHDFLSTSDSIVIVDSPLLFDFPKLFSGKLPLRFEKSLSTYVHVLHKNTGHVSTYKLYMPFYLFHFAKYVDTFKQLEIYAPLYDEIDFDTIKIKGRYRKIVIDKCHNTAYVCNNMETEKYNLDFPVEDVLGNIILRNIQKRKINGFVRVDDNMDITQKWMFDDIFFCGEPIAVRLNNKNGLIAFGNNYYAEDVIENSREQSMKNYGNTDINEKLPGGLILLNMDDGTVVKISVNDSLTMGFHTVSITANATQK</sequence>
<reference evidence="7" key="1">
    <citation type="journal article" date="2020" name="Nature">
        <title>Giant virus diversity and host interactions through global metagenomics.</title>
        <authorList>
            <person name="Schulz F."/>
            <person name="Roux S."/>
            <person name="Paez-Espino D."/>
            <person name="Jungbluth S."/>
            <person name="Walsh D.A."/>
            <person name="Denef V.J."/>
            <person name="McMahon K.D."/>
            <person name="Konstantinidis K.T."/>
            <person name="Eloe-Fadrosh E.A."/>
            <person name="Kyrpides N.C."/>
            <person name="Woyke T."/>
        </authorList>
    </citation>
    <scope>NUCLEOTIDE SEQUENCE</scope>
    <source>
        <strain evidence="7">GVMAG-S-1101164-67</strain>
    </source>
</reference>
<evidence type="ECO:0000313" key="7">
    <source>
        <dbReference type="EMBL" id="QHU10135.1"/>
    </source>
</evidence>
<evidence type="ECO:0000256" key="1">
    <source>
        <dbReference type="ARBA" id="ARBA00001954"/>
    </source>
</evidence>
<proteinExistence type="inferred from homology"/>